<name>A0A0E9UFR4_ANGAN</name>
<accession>A0A0E9UFR4</accession>
<keyword evidence="1" id="KW-1133">Transmembrane helix</keyword>
<proteinExistence type="predicted"/>
<dbReference type="AlphaFoldDB" id="A0A0E9UFR4"/>
<feature type="transmembrane region" description="Helical" evidence="1">
    <location>
        <begin position="12"/>
        <end position="34"/>
    </location>
</feature>
<reference evidence="2" key="2">
    <citation type="journal article" date="2015" name="Fish Shellfish Immunol.">
        <title>Early steps in the European eel (Anguilla anguilla)-Vibrio vulnificus interaction in the gills: Role of the RtxA13 toxin.</title>
        <authorList>
            <person name="Callol A."/>
            <person name="Pajuelo D."/>
            <person name="Ebbesson L."/>
            <person name="Teles M."/>
            <person name="MacKenzie S."/>
            <person name="Amaro C."/>
        </authorList>
    </citation>
    <scope>NUCLEOTIDE SEQUENCE</scope>
</reference>
<sequence length="38" mass="4233">MCCQNRDFHLWPVFLAFSSLVNLPLTLSGLAPWAPSCP</sequence>
<keyword evidence="1" id="KW-0472">Membrane</keyword>
<evidence type="ECO:0000313" key="2">
    <source>
        <dbReference type="EMBL" id="JAH64080.1"/>
    </source>
</evidence>
<organism evidence="2">
    <name type="scientific">Anguilla anguilla</name>
    <name type="common">European freshwater eel</name>
    <name type="synonym">Muraena anguilla</name>
    <dbReference type="NCBI Taxonomy" id="7936"/>
    <lineage>
        <taxon>Eukaryota</taxon>
        <taxon>Metazoa</taxon>
        <taxon>Chordata</taxon>
        <taxon>Craniata</taxon>
        <taxon>Vertebrata</taxon>
        <taxon>Euteleostomi</taxon>
        <taxon>Actinopterygii</taxon>
        <taxon>Neopterygii</taxon>
        <taxon>Teleostei</taxon>
        <taxon>Anguilliformes</taxon>
        <taxon>Anguillidae</taxon>
        <taxon>Anguilla</taxon>
    </lineage>
</organism>
<dbReference type="EMBL" id="GBXM01044497">
    <property type="protein sequence ID" value="JAH64080.1"/>
    <property type="molecule type" value="Transcribed_RNA"/>
</dbReference>
<keyword evidence="1" id="KW-0812">Transmembrane</keyword>
<reference evidence="2" key="1">
    <citation type="submission" date="2014-11" db="EMBL/GenBank/DDBJ databases">
        <authorList>
            <person name="Amaro Gonzalez C."/>
        </authorList>
    </citation>
    <scope>NUCLEOTIDE SEQUENCE</scope>
</reference>
<evidence type="ECO:0000256" key="1">
    <source>
        <dbReference type="SAM" id="Phobius"/>
    </source>
</evidence>
<protein>
    <submittedName>
        <fullName evidence="2">Uncharacterized protein</fullName>
    </submittedName>
</protein>